<reference evidence="1 2" key="2">
    <citation type="submission" date="2017-09" db="EMBL/GenBank/DDBJ databases">
        <title>Bacillus patelloidae sp. nov., isolated from the intestinal tract of a marine limpet.</title>
        <authorList>
            <person name="Liu R."/>
            <person name="Dong C."/>
            <person name="Shao Z."/>
        </authorList>
    </citation>
    <scope>NUCLEOTIDE SEQUENCE [LARGE SCALE GENOMIC DNA]</scope>
    <source>
        <strain evidence="1 2">SA5d-4</strain>
    </source>
</reference>
<reference evidence="2" key="1">
    <citation type="submission" date="2017-08" db="EMBL/GenBank/DDBJ databases">
        <authorList>
            <person name="Huang Z."/>
        </authorList>
    </citation>
    <scope>NUCLEOTIDE SEQUENCE [LARGE SCALE GENOMIC DNA]</scope>
    <source>
        <strain evidence="2">SA5d-4</strain>
    </source>
</reference>
<dbReference type="Proteomes" id="UP000217083">
    <property type="component" value="Unassembled WGS sequence"/>
</dbReference>
<organism evidence="1 2">
    <name type="scientific">Lottiidibacillus patelloidae</name>
    <dbReference type="NCBI Taxonomy" id="2670334"/>
    <lineage>
        <taxon>Bacteria</taxon>
        <taxon>Bacillati</taxon>
        <taxon>Bacillota</taxon>
        <taxon>Bacilli</taxon>
        <taxon>Bacillales</taxon>
        <taxon>Bacillaceae</taxon>
        <taxon>Lottiidibacillus</taxon>
    </lineage>
</organism>
<name>A0A263BRX1_9BACI</name>
<gene>
    <name evidence="1" type="ORF">CIB95_11835</name>
</gene>
<comment type="caution">
    <text evidence="1">The sequence shown here is derived from an EMBL/GenBank/DDBJ whole genome shotgun (WGS) entry which is preliminary data.</text>
</comment>
<dbReference type="AlphaFoldDB" id="A0A263BRX1"/>
<protein>
    <submittedName>
        <fullName evidence="1">Uncharacterized protein</fullName>
    </submittedName>
</protein>
<sequence length="109" mass="13129">MVEKDDNQDIQSTLNAINKSIYMSRLSINESDSEFDEKFHTWRMAENRYLRTNQLIDLNAPKFIKVYEISWLATMIDHLDKRHKGIEPKFTEEQLEELEDQIRFQSIFD</sequence>
<evidence type="ECO:0000313" key="1">
    <source>
        <dbReference type="EMBL" id="OZM56459.1"/>
    </source>
</evidence>
<proteinExistence type="predicted"/>
<accession>A0A263BRX1</accession>
<keyword evidence="2" id="KW-1185">Reference proteome</keyword>
<dbReference type="EMBL" id="NPIA01000006">
    <property type="protein sequence ID" value="OZM56459.1"/>
    <property type="molecule type" value="Genomic_DNA"/>
</dbReference>
<evidence type="ECO:0000313" key="2">
    <source>
        <dbReference type="Proteomes" id="UP000217083"/>
    </source>
</evidence>